<gene>
    <name evidence="1" type="ORF">FcAc13_10595</name>
</gene>
<dbReference type="EMBL" id="JABURY010000020">
    <property type="protein sequence ID" value="MBC9131749.1"/>
    <property type="molecule type" value="Genomic_DNA"/>
</dbReference>
<evidence type="ECO:0000313" key="2">
    <source>
        <dbReference type="Proteomes" id="UP000651208"/>
    </source>
</evidence>
<evidence type="ECO:0000313" key="1">
    <source>
        <dbReference type="EMBL" id="MBC9131749.1"/>
    </source>
</evidence>
<dbReference type="Proteomes" id="UP000651208">
    <property type="component" value="Unassembled WGS sequence"/>
</dbReference>
<comment type="caution">
    <text evidence="1">The sequence shown here is derived from an EMBL/GenBank/DDBJ whole genome shotgun (WGS) entry which is preliminary data.</text>
</comment>
<accession>A0ABR7QZV8</accession>
<organism evidence="1 2">
    <name type="scientific">Frischella japonica</name>
    <dbReference type="NCBI Taxonomy" id="2741544"/>
    <lineage>
        <taxon>Bacteria</taxon>
        <taxon>Pseudomonadati</taxon>
        <taxon>Pseudomonadota</taxon>
        <taxon>Gammaproteobacteria</taxon>
        <taxon>Orbales</taxon>
        <taxon>Orbaceae</taxon>
        <taxon>Frischella</taxon>
    </lineage>
</organism>
<keyword evidence="2" id="KW-1185">Reference proteome</keyword>
<sequence length="57" mass="6277">MEKDKTKTAQQKAKEIKGKAETEKKILINALLDKGVSVEDIAKILGIKAVERVISIN</sequence>
<name>A0ABR7QZV8_9GAMM</name>
<proteinExistence type="predicted"/>
<dbReference type="RefSeq" id="WP_187756194.1">
    <property type="nucleotide sequence ID" value="NZ_JABURY010000020.1"/>
</dbReference>
<evidence type="ECO:0008006" key="3">
    <source>
        <dbReference type="Google" id="ProtNLM"/>
    </source>
</evidence>
<protein>
    <recommendedName>
        <fullName evidence="3">Transposase</fullName>
    </recommendedName>
</protein>
<reference evidence="1 2" key="1">
    <citation type="submission" date="2020-06" db="EMBL/GenBank/DDBJ databases">
        <title>Frischella cerana isolated from Apis cerana gut homogenate.</title>
        <authorList>
            <person name="Wolter L.A."/>
            <person name="Suenami S."/>
            <person name="Miyazaki R."/>
        </authorList>
    </citation>
    <scope>NUCLEOTIDE SEQUENCE [LARGE SCALE GENOMIC DNA]</scope>
    <source>
        <strain evidence="1 2">Ac13</strain>
    </source>
</reference>